<dbReference type="EMBL" id="CCBQ010000045">
    <property type="protein sequence ID" value="CDO95755.1"/>
    <property type="molecule type" value="Genomic_DNA"/>
</dbReference>
<protein>
    <submittedName>
        <fullName evidence="1">WGS project CCBQ000000000 data, contig 00015</fullName>
    </submittedName>
</protein>
<gene>
    <name evidence="1" type="ORF">KLDO_g3985</name>
</gene>
<comment type="caution">
    <text evidence="1">The sequence shown here is derived from an EMBL/GenBank/DDBJ whole genome shotgun (WGS) entry which is preliminary data.</text>
</comment>
<proteinExistence type="predicted"/>
<dbReference type="AlphaFoldDB" id="A0A0A8LC87"/>
<accession>A0A0A8LC87</accession>
<keyword evidence="2" id="KW-1185">Reference proteome</keyword>
<evidence type="ECO:0000313" key="2">
    <source>
        <dbReference type="Proteomes" id="UP000031516"/>
    </source>
</evidence>
<reference evidence="1 2" key="1">
    <citation type="submission" date="2014-03" db="EMBL/GenBank/DDBJ databases">
        <title>The genome of Kluyveromyces dobzhanskii.</title>
        <authorList>
            <person name="Nystedt B."/>
            <person name="Astrom S."/>
        </authorList>
    </citation>
    <scope>NUCLEOTIDE SEQUENCE [LARGE SCALE GENOMIC DNA]</scope>
    <source>
        <strain evidence="1 2">CBS 2104</strain>
    </source>
</reference>
<dbReference type="OrthoDB" id="10008801at2759"/>
<sequence length="140" mass="16008">MFSRSVLSAVRPARFVTLPVLRSFKSAVPSVYVKRHASSWDKPPEDLDAHVKVQKLMEEIHSHPSIVESLERLNFVMREKKLIDPESHQPPSIMQMVKLMMDKDIREAMQNFKSEMDKSGINLGPDQLGPLMKVLGIEKN</sequence>
<evidence type="ECO:0000313" key="1">
    <source>
        <dbReference type="EMBL" id="CDO95755.1"/>
    </source>
</evidence>
<name>A0A0A8LC87_9SACH</name>
<organism evidence="1 2">
    <name type="scientific">Kluyveromyces dobzhanskii CBS 2104</name>
    <dbReference type="NCBI Taxonomy" id="1427455"/>
    <lineage>
        <taxon>Eukaryota</taxon>
        <taxon>Fungi</taxon>
        <taxon>Dikarya</taxon>
        <taxon>Ascomycota</taxon>
        <taxon>Saccharomycotina</taxon>
        <taxon>Saccharomycetes</taxon>
        <taxon>Saccharomycetales</taxon>
        <taxon>Saccharomycetaceae</taxon>
        <taxon>Kluyveromyces</taxon>
    </lineage>
</organism>
<dbReference type="Proteomes" id="UP000031516">
    <property type="component" value="Unassembled WGS sequence"/>
</dbReference>